<dbReference type="EMBL" id="CP027665">
    <property type="protein sequence ID" value="AVO36581.1"/>
    <property type="molecule type" value="Genomic_DNA"/>
</dbReference>
<accession>A0A2S0MLE0</accession>
<sequence length="83" mass="8735">MMFVRLGEWISYALLVLGILRLGLGIFLATTAADSSAAARSYLATQNPGEAIDKGALMIFIAVVLGVLVEIAKAVRAQSALNK</sequence>
<evidence type="ECO:0000313" key="3">
    <source>
        <dbReference type="Proteomes" id="UP000237655"/>
    </source>
</evidence>
<keyword evidence="1" id="KW-0812">Transmembrane</keyword>
<evidence type="ECO:0000256" key="1">
    <source>
        <dbReference type="SAM" id="Phobius"/>
    </source>
</evidence>
<gene>
    <name evidence="2" type="ORF">C6Y53_01945</name>
</gene>
<feature type="transmembrane region" description="Helical" evidence="1">
    <location>
        <begin position="55"/>
        <end position="75"/>
    </location>
</feature>
<name>A0A2S0MLE0_9RHOB</name>
<evidence type="ECO:0000313" key="2">
    <source>
        <dbReference type="EMBL" id="AVO36581.1"/>
    </source>
</evidence>
<reference evidence="3" key="1">
    <citation type="submission" date="2018-03" db="EMBL/GenBank/DDBJ databases">
        <title>Genomic analysis of the strain SH-1 isolated from shrimp intestine.</title>
        <authorList>
            <person name="Kim Y.-S."/>
            <person name="Kim S.-E."/>
            <person name="Kim K.-H."/>
        </authorList>
    </citation>
    <scope>NUCLEOTIDE SEQUENCE [LARGE SCALE GENOMIC DNA]</scope>
    <source>
        <strain evidence="3">SH-1</strain>
    </source>
</reference>
<keyword evidence="3" id="KW-1185">Reference proteome</keyword>
<dbReference type="KEGG" id="thas:C6Y53_01945"/>
<dbReference type="RefSeq" id="WP_106470896.1">
    <property type="nucleotide sequence ID" value="NZ_CP027665.1"/>
</dbReference>
<keyword evidence="1" id="KW-0472">Membrane</keyword>
<dbReference type="AlphaFoldDB" id="A0A2S0MLE0"/>
<protein>
    <submittedName>
        <fullName evidence="2">Uncharacterized protein</fullName>
    </submittedName>
</protein>
<organism evidence="2 3">
    <name type="scientific">Pukyongiella litopenaei</name>
    <dbReference type="NCBI Taxonomy" id="2605946"/>
    <lineage>
        <taxon>Bacteria</taxon>
        <taxon>Pseudomonadati</taxon>
        <taxon>Pseudomonadota</taxon>
        <taxon>Alphaproteobacteria</taxon>
        <taxon>Rhodobacterales</taxon>
        <taxon>Paracoccaceae</taxon>
        <taxon>Pukyongiella</taxon>
    </lineage>
</organism>
<proteinExistence type="predicted"/>
<dbReference type="Proteomes" id="UP000237655">
    <property type="component" value="Chromosome"/>
</dbReference>
<keyword evidence="1" id="KW-1133">Transmembrane helix</keyword>